<keyword evidence="8 16" id="KW-0675">Receptor</keyword>
<dbReference type="GO" id="GO:0015891">
    <property type="term" value="P:siderophore transport"/>
    <property type="evidence" value="ECO:0007669"/>
    <property type="project" value="InterPro"/>
</dbReference>
<dbReference type="CDD" id="cd01347">
    <property type="entry name" value="ligand_gated_channel"/>
    <property type="match status" value="1"/>
</dbReference>
<keyword evidence="17" id="KW-1185">Reference proteome</keyword>
<dbReference type="PANTHER" id="PTHR32552:SF74">
    <property type="entry name" value="HYDROXAMATE SIDEROPHORE RECEPTOR FHUE"/>
    <property type="match status" value="1"/>
</dbReference>
<evidence type="ECO:0000256" key="5">
    <source>
        <dbReference type="ARBA" id="ARBA00022692"/>
    </source>
</evidence>
<keyword evidence="3 10" id="KW-0813">Transport</keyword>
<dbReference type="GO" id="GO:0038023">
    <property type="term" value="F:signaling receptor activity"/>
    <property type="evidence" value="ECO:0007669"/>
    <property type="project" value="InterPro"/>
</dbReference>
<evidence type="ECO:0000313" key="17">
    <source>
        <dbReference type="Proteomes" id="UP000183487"/>
    </source>
</evidence>
<evidence type="ECO:0000256" key="11">
    <source>
        <dbReference type="RuleBase" id="RU003357"/>
    </source>
</evidence>
<evidence type="ECO:0000256" key="1">
    <source>
        <dbReference type="ARBA" id="ARBA00004571"/>
    </source>
</evidence>
<feature type="domain" description="TonB-dependent receptor plug" evidence="15">
    <location>
        <begin position="96"/>
        <end position="193"/>
    </location>
</feature>
<evidence type="ECO:0000256" key="3">
    <source>
        <dbReference type="ARBA" id="ARBA00022448"/>
    </source>
</evidence>
<name>A0A1H1JM53_9BURK</name>
<dbReference type="EMBL" id="FNKP01000003">
    <property type="protein sequence ID" value="SDR51022.1"/>
    <property type="molecule type" value="Genomic_DNA"/>
</dbReference>
<dbReference type="Pfam" id="PF00593">
    <property type="entry name" value="TonB_dep_Rec_b-barrel"/>
    <property type="match status" value="1"/>
</dbReference>
<dbReference type="InterPro" id="IPR039426">
    <property type="entry name" value="TonB-dep_rcpt-like"/>
</dbReference>
<evidence type="ECO:0000256" key="2">
    <source>
        <dbReference type="ARBA" id="ARBA00009810"/>
    </source>
</evidence>
<keyword evidence="6 11" id="KW-0798">TonB box</keyword>
<evidence type="ECO:0000256" key="12">
    <source>
        <dbReference type="SAM" id="MobiDB-lite"/>
    </source>
</evidence>
<keyword evidence="7 10" id="KW-0472">Membrane</keyword>
<dbReference type="Gene3D" id="2.170.130.10">
    <property type="entry name" value="TonB-dependent receptor, plug domain"/>
    <property type="match status" value="1"/>
</dbReference>
<dbReference type="InterPro" id="IPR000531">
    <property type="entry name" value="Beta-barrel_TonB"/>
</dbReference>
<dbReference type="InterPro" id="IPR012910">
    <property type="entry name" value="Plug_dom"/>
</dbReference>
<evidence type="ECO:0000256" key="6">
    <source>
        <dbReference type="ARBA" id="ARBA00023077"/>
    </source>
</evidence>
<dbReference type="OrthoDB" id="174652at2"/>
<evidence type="ECO:0000256" key="13">
    <source>
        <dbReference type="SAM" id="SignalP"/>
    </source>
</evidence>
<protein>
    <submittedName>
        <fullName evidence="16">Outer-membrane receptor for ferric coprogen and ferric-rhodotorulic acid</fullName>
    </submittedName>
</protein>
<dbReference type="SUPFAM" id="SSF56935">
    <property type="entry name" value="Porins"/>
    <property type="match status" value="1"/>
</dbReference>
<dbReference type="InterPro" id="IPR036942">
    <property type="entry name" value="Beta-barrel_TonB_sf"/>
</dbReference>
<evidence type="ECO:0000256" key="9">
    <source>
        <dbReference type="ARBA" id="ARBA00023237"/>
    </source>
</evidence>
<reference evidence="17" key="1">
    <citation type="submission" date="2016-10" db="EMBL/GenBank/DDBJ databases">
        <authorList>
            <person name="Varghese N."/>
            <person name="Submissions S."/>
        </authorList>
    </citation>
    <scope>NUCLEOTIDE SEQUENCE [LARGE SCALE GENOMIC DNA]</scope>
    <source>
        <strain evidence="17">GAS106B</strain>
    </source>
</reference>
<comment type="similarity">
    <text evidence="2 10 11">Belongs to the TonB-dependent receptor family.</text>
</comment>
<proteinExistence type="inferred from homology"/>
<evidence type="ECO:0000259" key="15">
    <source>
        <dbReference type="Pfam" id="PF07715"/>
    </source>
</evidence>
<dbReference type="GO" id="GO:0009279">
    <property type="term" value="C:cell outer membrane"/>
    <property type="evidence" value="ECO:0007669"/>
    <property type="project" value="UniProtKB-SubCell"/>
</dbReference>
<keyword evidence="9 10" id="KW-0998">Cell outer membrane</keyword>
<evidence type="ECO:0000256" key="4">
    <source>
        <dbReference type="ARBA" id="ARBA00022452"/>
    </source>
</evidence>
<dbReference type="InterPro" id="IPR037066">
    <property type="entry name" value="Plug_dom_sf"/>
</dbReference>
<organism evidence="16 17">
    <name type="scientific">Paraburkholderia fungorum</name>
    <dbReference type="NCBI Taxonomy" id="134537"/>
    <lineage>
        <taxon>Bacteria</taxon>
        <taxon>Pseudomonadati</taxon>
        <taxon>Pseudomonadota</taxon>
        <taxon>Betaproteobacteria</taxon>
        <taxon>Burkholderiales</taxon>
        <taxon>Burkholderiaceae</taxon>
        <taxon>Paraburkholderia</taxon>
    </lineage>
</organism>
<comment type="subcellular location">
    <subcellularLocation>
        <location evidence="1 10">Cell outer membrane</location>
        <topology evidence="1 10">Multi-pass membrane protein</topology>
    </subcellularLocation>
</comment>
<gene>
    <name evidence="16" type="ORF">SAMN05443245_6816</name>
</gene>
<feature type="signal peptide" evidence="13">
    <location>
        <begin position="1"/>
        <end position="36"/>
    </location>
</feature>
<dbReference type="GO" id="GO:0015344">
    <property type="term" value="F:siderophore uptake transmembrane transporter activity"/>
    <property type="evidence" value="ECO:0007669"/>
    <property type="project" value="TreeGrafter"/>
</dbReference>
<keyword evidence="13" id="KW-0732">Signal</keyword>
<keyword evidence="4 10" id="KW-1134">Transmembrane beta strand</keyword>
<evidence type="ECO:0000259" key="14">
    <source>
        <dbReference type="Pfam" id="PF00593"/>
    </source>
</evidence>
<dbReference type="InterPro" id="IPR010105">
    <property type="entry name" value="TonB_sidphr_rcpt"/>
</dbReference>
<feature type="region of interest" description="Disordered" evidence="12">
    <location>
        <begin position="38"/>
        <end position="62"/>
    </location>
</feature>
<dbReference type="Proteomes" id="UP000183487">
    <property type="component" value="Unassembled WGS sequence"/>
</dbReference>
<accession>A0A1H1JM53</accession>
<evidence type="ECO:0000313" key="16">
    <source>
        <dbReference type="EMBL" id="SDR51022.1"/>
    </source>
</evidence>
<feature type="chain" id="PRO_5010310913" evidence="13">
    <location>
        <begin position="37"/>
        <end position="751"/>
    </location>
</feature>
<dbReference type="RefSeq" id="WP_074772129.1">
    <property type="nucleotide sequence ID" value="NZ_FNKP01000003.1"/>
</dbReference>
<evidence type="ECO:0000256" key="8">
    <source>
        <dbReference type="ARBA" id="ARBA00023170"/>
    </source>
</evidence>
<keyword evidence="5 10" id="KW-0812">Transmembrane</keyword>
<evidence type="ECO:0000256" key="7">
    <source>
        <dbReference type="ARBA" id="ARBA00023136"/>
    </source>
</evidence>
<dbReference type="PANTHER" id="PTHR32552">
    <property type="entry name" value="FERRICHROME IRON RECEPTOR-RELATED"/>
    <property type="match status" value="1"/>
</dbReference>
<dbReference type="AlphaFoldDB" id="A0A1H1JM53"/>
<feature type="domain" description="TonB-dependent receptor-like beta-barrel" evidence="14">
    <location>
        <begin position="277"/>
        <end position="720"/>
    </location>
</feature>
<dbReference type="Pfam" id="PF07715">
    <property type="entry name" value="Plug"/>
    <property type="match status" value="1"/>
</dbReference>
<dbReference type="PROSITE" id="PS52016">
    <property type="entry name" value="TONB_DEPENDENT_REC_3"/>
    <property type="match status" value="1"/>
</dbReference>
<dbReference type="Gene3D" id="2.40.170.20">
    <property type="entry name" value="TonB-dependent receptor, beta-barrel domain"/>
    <property type="match status" value="1"/>
</dbReference>
<dbReference type="NCBIfam" id="TIGR01783">
    <property type="entry name" value="TonB-siderophor"/>
    <property type="match status" value="1"/>
</dbReference>
<sequence length="751" mass="81245">MKNRKVGQSRGNKGRRYGLTASALAAGIAFTAAAHAQSGDTSTTPASQAAQPAAATSAQASAAPTLPAIKVSADQDKLAQAVNPATTVGSKIPLSQREIPQSVTVIPQEQIQQQSMRTLDDAMTYAPGVTVFHGDSDRSNYYARGFPIDTWLLDGVPTTQNLASIAPSLVMYDRVEVLTGPDGLLNGFGSPGGSINLVRKRAPSTFSANAELYGGTSSHLGADVDIGGPINAAGTLRGRVVASENYQDLLQDSTWQRNKSVYGTLEADLTRDTTVRVGASYDRTDKKASWNGDPVYDNYSPVPVSRSAYFGAPWNHASSDIVTAFAGVEQKLGGGWKANLDFNYLENRYSLINETLLTTVSPDNQVTFSSDKFRFDDQQESINLMANGPFTLFGREHHLTVGASYERESLKQTNYYCGDSDNALLGSSGNFCEFTGSLYSDLSAEPAFDGPVYGRTTVTNQYGLYGNARISLLDPLTLVLGLRGTWWNETYTPNASENPFGDTVTHSSITGKITPYAGLIYDIDDHHSVYASYTSIFVPQTETDASGNIIKPIEGEQYEVGVKGDYMHGRLNTSLALFQLTERNRGMADPRYPDQGFYIATGKARSRGVEMTATGYVTPNWSVFAGYTYTDTYYMDSSSNPDYIGFSAISPKHLLKLWTNYRLPGEFNKFSVGGGTMVSSGISATDGTGTVAQGGHATVDLRLGYQINKNLSAAINVTNLFDRRYYESIASTGSLFYGDRRQVLFTLRAAL</sequence>
<evidence type="ECO:0000256" key="10">
    <source>
        <dbReference type="PROSITE-ProRule" id="PRU01360"/>
    </source>
</evidence>